<feature type="domain" description="Glycoside hydrolase 35 catalytic" evidence="4">
    <location>
        <begin position="81"/>
        <end position="123"/>
    </location>
</feature>
<evidence type="ECO:0000256" key="3">
    <source>
        <dbReference type="SAM" id="Phobius"/>
    </source>
</evidence>
<feature type="transmembrane region" description="Helical" evidence="3">
    <location>
        <begin position="12"/>
        <end position="31"/>
    </location>
</feature>
<evidence type="ECO:0000256" key="2">
    <source>
        <dbReference type="SAM" id="MobiDB-lite"/>
    </source>
</evidence>
<name>A0A7J8GZI9_ROUAE</name>
<comment type="caution">
    <text evidence="5">The sequence shown here is derived from an EMBL/GenBank/DDBJ whole genome shotgun (WGS) entry which is preliminary data.</text>
</comment>
<dbReference type="InterPro" id="IPR017853">
    <property type="entry name" value="GH"/>
</dbReference>
<accession>A0A7J8GZI9</accession>
<dbReference type="PANTHER" id="PTHR23421">
    <property type="entry name" value="BETA-GALACTOSIDASE RELATED"/>
    <property type="match status" value="1"/>
</dbReference>
<dbReference type="InterPro" id="IPR031330">
    <property type="entry name" value="Gly_Hdrlase_35_cat"/>
</dbReference>
<dbReference type="AlphaFoldDB" id="A0A7J8GZI9"/>
<protein>
    <submittedName>
        <fullName evidence="5">Galactosidase beta 1 like 3</fullName>
    </submittedName>
</protein>
<evidence type="ECO:0000313" key="6">
    <source>
        <dbReference type="Proteomes" id="UP000593571"/>
    </source>
</evidence>
<proteinExistence type="inferred from homology"/>
<gene>
    <name evidence="5" type="ORF">HJG63_005647</name>
</gene>
<keyword evidence="3" id="KW-0472">Membrane</keyword>
<keyword evidence="3" id="KW-0812">Transmembrane</keyword>
<dbReference type="EMBL" id="JACASE010000005">
    <property type="protein sequence ID" value="KAF6465270.1"/>
    <property type="molecule type" value="Genomic_DNA"/>
</dbReference>
<dbReference type="GO" id="GO:0005975">
    <property type="term" value="P:carbohydrate metabolic process"/>
    <property type="evidence" value="ECO:0007669"/>
    <property type="project" value="InterPro"/>
</dbReference>
<dbReference type="Gene3D" id="3.20.20.80">
    <property type="entry name" value="Glycosidases"/>
    <property type="match status" value="1"/>
</dbReference>
<dbReference type="PRINTS" id="PR00742">
    <property type="entry name" value="GLHYDRLASE35"/>
</dbReference>
<sequence>MGFPSCFSWCLSWKGIVCIFFLPFIFSGFTLKKSKEYLISGEVQPQRPRNRFNWSHLTPFALKNRSVGLQAESRAESTPYFTLEGHKFLIFGGSIHYFRVPREYWRDRLLKLKACGFNTVTTENHRVSSHTYTTGQQDYRNTKIASQSREAPSLPIAPSSPSCGRDKHRPHCTGLNA</sequence>
<keyword evidence="6" id="KW-1185">Reference proteome</keyword>
<evidence type="ECO:0000313" key="5">
    <source>
        <dbReference type="EMBL" id="KAF6465270.1"/>
    </source>
</evidence>
<dbReference type="Proteomes" id="UP000593571">
    <property type="component" value="Unassembled WGS sequence"/>
</dbReference>
<evidence type="ECO:0000256" key="1">
    <source>
        <dbReference type="ARBA" id="ARBA00009809"/>
    </source>
</evidence>
<dbReference type="GO" id="GO:0004553">
    <property type="term" value="F:hydrolase activity, hydrolyzing O-glycosyl compounds"/>
    <property type="evidence" value="ECO:0007669"/>
    <property type="project" value="InterPro"/>
</dbReference>
<comment type="similarity">
    <text evidence="1">Belongs to the glycosyl hydrolase 35 family.</text>
</comment>
<reference evidence="5 6" key="1">
    <citation type="journal article" date="2020" name="Nature">
        <title>Six reference-quality genomes reveal evolution of bat adaptations.</title>
        <authorList>
            <person name="Jebb D."/>
            <person name="Huang Z."/>
            <person name="Pippel M."/>
            <person name="Hughes G.M."/>
            <person name="Lavrichenko K."/>
            <person name="Devanna P."/>
            <person name="Winkler S."/>
            <person name="Jermiin L.S."/>
            <person name="Skirmuntt E.C."/>
            <person name="Katzourakis A."/>
            <person name="Burkitt-Gray L."/>
            <person name="Ray D.A."/>
            <person name="Sullivan K.A.M."/>
            <person name="Roscito J.G."/>
            <person name="Kirilenko B.M."/>
            <person name="Davalos L.M."/>
            <person name="Corthals A.P."/>
            <person name="Power M.L."/>
            <person name="Jones G."/>
            <person name="Ransome R.D."/>
            <person name="Dechmann D.K.N."/>
            <person name="Locatelli A.G."/>
            <person name="Puechmaille S.J."/>
            <person name="Fedrigo O."/>
            <person name="Jarvis E.D."/>
            <person name="Hiller M."/>
            <person name="Vernes S.C."/>
            <person name="Myers E.W."/>
            <person name="Teeling E.C."/>
        </authorList>
    </citation>
    <scope>NUCLEOTIDE SEQUENCE [LARGE SCALE GENOMIC DNA]</scope>
    <source>
        <strain evidence="5">MRouAeg1</strain>
        <tissue evidence="5">Muscle</tissue>
    </source>
</reference>
<organism evidence="5 6">
    <name type="scientific">Rousettus aegyptiacus</name>
    <name type="common">Egyptian fruit bat</name>
    <name type="synonym">Pteropus aegyptiacus</name>
    <dbReference type="NCBI Taxonomy" id="9407"/>
    <lineage>
        <taxon>Eukaryota</taxon>
        <taxon>Metazoa</taxon>
        <taxon>Chordata</taxon>
        <taxon>Craniata</taxon>
        <taxon>Vertebrata</taxon>
        <taxon>Euteleostomi</taxon>
        <taxon>Mammalia</taxon>
        <taxon>Eutheria</taxon>
        <taxon>Laurasiatheria</taxon>
        <taxon>Chiroptera</taxon>
        <taxon>Yinpterochiroptera</taxon>
        <taxon>Pteropodoidea</taxon>
        <taxon>Pteropodidae</taxon>
        <taxon>Rousettinae</taxon>
        <taxon>Rousettus</taxon>
    </lineage>
</organism>
<feature type="compositionally biased region" description="Low complexity" evidence="2">
    <location>
        <begin position="151"/>
        <end position="162"/>
    </location>
</feature>
<dbReference type="SUPFAM" id="SSF51445">
    <property type="entry name" value="(Trans)glycosidases"/>
    <property type="match status" value="1"/>
</dbReference>
<dbReference type="InterPro" id="IPR001944">
    <property type="entry name" value="Glycoside_Hdrlase_35"/>
</dbReference>
<feature type="region of interest" description="Disordered" evidence="2">
    <location>
        <begin position="145"/>
        <end position="177"/>
    </location>
</feature>
<dbReference type="Pfam" id="PF01301">
    <property type="entry name" value="Glyco_hydro_35"/>
    <property type="match status" value="1"/>
</dbReference>
<keyword evidence="3" id="KW-1133">Transmembrane helix</keyword>
<evidence type="ECO:0000259" key="4">
    <source>
        <dbReference type="Pfam" id="PF01301"/>
    </source>
</evidence>